<dbReference type="GO" id="GO:0000398">
    <property type="term" value="P:mRNA splicing, via spliceosome"/>
    <property type="evidence" value="ECO:0007669"/>
    <property type="project" value="InterPro"/>
</dbReference>
<organism evidence="6 7">
    <name type="scientific">Acaulospora morrowiae</name>
    <dbReference type="NCBI Taxonomy" id="94023"/>
    <lineage>
        <taxon>Eukaryota</taxon>
        <taxon>Fungi</taxon>
        <taxon>Fungi incertae sedis</taxon>
        <taxon>Mucoromycota</taxon>
        <taxon>Glomeromycotina</taxon>
        <taxon>Glomeromycetes</taxon>
        <taxon>Diversisporales</taxon>
        <taxon>Acaulosporaceae</taxon>
        <taxon>Acaulospora</taxon>
    </lineage>
</organism>
<dbReference type="GO" id="GO:0005681">
    <property type="term" value="C:spliceosomal complex"/>
    <property type="evidence" value="ECO:0007669"/>
    <property type="project" value="UniProtKB-UniRule"/>
</dbReference>
<keyword evidence="3" id="KW-0747">Spliceosome</keyword>
<dbReference type="InterPro" id="IPR004015">
    <property type="entry name" value="SKI-int_prot_SKIP_SNW-dom"/>
</dbReference>
<evidence type="ECO:0000313" key="6">
    <source>
        <dbReference type="EMBL" id="CAG8635960.1"/>
    </source>
</evidence>
<keyword evidence="3" id="KW-0539">Nucleus</keyword>
<feature type="compositionally biased region" description="Basic and acidic residues" evidence="4">
    <location>
        <begin position="502"/>
        <end position="511"/>
    </location>
</feature>
<feature type="compositionally biased region" description="Basic and acidic residues" evidence="4">
    <location>
        <begin position="315"/>
        <end position="338"/>
    </location>
</feature>
<feature type="compositionally biased region" description="Basic and acidic residues" evidence="4">
    <location>
        <begin position="22"/>
        <end position="32"/>
    </location>
</feature>
<proteinExistence type="inferred from homology"/>
<comment type="similarity">
    <text evidence="1 3">Belongs to the SNW family.</text>
</comment>
<dbReference type="AlphaFoldDB" id="A0A9N9DDI2"/>
<evidence type="ECO:0000256" key="3">
    <source>
        <dbReference type="RuleBase" id="RU367140"/>
    </source>
</evidence>
<keyword evidence="3" id="KW-0507">mRNA processing</keyword>
<evidence type="ECO:0000313" key="7">
    <source>
        <dbReference type="Proteomes" id="UP000789342"/>
    </source>
</evidence>
<evidence type="ECO:0000256" key="1">
    <source>
        <dbReference type="ARBA" id="ARBA00010197"/>
    </source>
</evidence>
<feature type="compositionally biased region" description="Basic and acidic residues" evidence="4">
    <location>
        <begin position="526"/>
        <end position="543"/>
    </location>
</feature>
<dbReference type="PANTHER" id="PTHR12096">
    <property type="entry name" value="NUCLEAR PROTEIN SKIP-RELATED"/>
    <property type="match status" value="1"/>
</dbReference>
<gene>
    <name evidence="6" type="ORF">AMORRO_LOCUS9304</name>
</gene>
<evidence type="ECO:0000256" key="2">
    <source>
        <dbReference type="ARBA" id="ARBA00022160"/>
    </source>
</evidence>
<feature type="region of interest" description="Disordered" evidence="4">
    <location>
        <begin position="1"/>
        <end position="61"/>
    </location>
</feature>
<reference evidence="6" key="1">
    <citation type="submission" date="2021-06" db="EMBL/GenBank/DDBJ databases">
        <authorList>
            <person name="Kallberg Y."/>
            <person name="Tangrot J."/>
            <person name="Rosling A."/>
        </authorList>
    </citation>
    <scope>NUCLEOTIDE SEQUENCE</scope>
    <source>
        <strain evidence="6">CL551</strain>
    </source>
</reference>
<sequence>MDALSSVLPEPRHQLLSSEQQTRYERHYDELTAVKQKNKPPPYGSRVGWKPRNADDFEDGGSFPEIHIAQYPLEMGRNKTSKSGGALPLQVDAEGNIRYDDIAKQGHNKSRVIHSQFKDLVPVNQRSDIELVTLDRPGEDEVKETTEKTREALERIVQGKIKASQPKNIKSDKPSEPTYIRYTPGQQGEAYNSGAKQRIIRMVEMPVDPMEPPKFKHKKIPRGPPSPPAPVLHSPPRKVSAKEQQEWVIPPCISNWKNAKGYTIPLDKRLAADGRGLQEVTINDNFAKLSEALFTADRHAREEVRQRALMREKLAQKEKEEKEKRLRMLAQKAREERSGIPSTTKNSSAPEESGSESESEDEKVKEREDIRRERRKEREREYRLSRMGAEQRAKYLAREQNRDISEKIALGLAKPTVSKESLYDTRLFNQSEGLSSGFKDDEVYDLYDKPLFAGSSSSSIYNPKRAYDSDQYGGGNEESINRMLSVDRFGIASKGFQGADKNQTREGPVEFEKEEADPFGLNQFLDDAKKGSKRGLDMSESGKSKRHKN</sequence>
<accession>A0A9N9DDI2</accession>
<protein>
    <recommendedName>
        <fullName evidence="2 3">Pre-mRNA-processing protein 45</fullName>
    </recommendedName>
</protein>
<dbReference type="OrthoDB" id="666364at2759"/>
<comment type="subunit">
    <text evidence="3">Associated with the spliceosome.</text>
</comment>
<dbReference type="EMBL" id="CAJVPV010008900">
    <property type="protein sequence ID" value="CAG8635960.1"/>
    <property type="molecule type" value="Genomic_DNA"/>
</dbReference>
<evidence type="ECO:0000259" key="5">
    <source>
        <dbReference type="Pfam" id="PF02731"/>
    </source>
</evidence>
<feature type="region of interest" description="Disordered" evidence="4">
    <location>
        <begin position="455"/>
        <end position="474"/>
    </location>
</feature>
<keyword evidence="7" id="KW-1185">Reference proteome</keyword>
<evidence type="ECO:0000256" key="4">
    <source>
        <dbReference type="SAM" id="MobiDB-lite"/>
    </source>
</evidence>
<feature type="domain" description="SKI-interacting protein SKIP SNW" evidence="5">
    <location>
        <begin position="178"/>
        <end position="337"/>
    </location>
</feature>
<comment type="caution">
    <text evidence="6">The sequence shown here is derived from an EMBL/GenBank/DDBJ whole genome shotgun (WGS) entry which is preliminary data.</text>
</comment>
<feature type="compositionally biased region" description="Basic and acidic residues" evidence="4">
    <location>
        <begin position="362"/>
        <end position="392"/>
    </location>
</feature>
<keyword evidence="3" id="KW-0508">mRNA splicing</keyword>
<comment type="subcellular location">
    <subcellularLocation>
        <location evidence="3">Nucleus</location>
    </subcellularLocation>
</comment>
<comment type="function">
    <text evidence="3">Involved in pre-mRNA splicing.</text>
</comment>
<dbReference type="Proteomes" id="UP000789342">
    <property type="component" value="Unassembled WGS sequence"/>
</dbReference>
<dbReference type="InterPro" id="IPR017862">
    <property type="entry name" value="SKI-int_prot_SKIP"/>
</dbReference>
<feature type="region of interest" description="Disordered" evidence="4">
    <location>
        <begin position="163"/>
        <end position="192"/>
    </location>
</feature>
<name>A0A9N9DDI2_9GLOM</name>
<feature type="region of interest" description="Disordered" evidence="4">
    <location>
        <begin position="315"/>
        <end position="392"/>
    </location>
</feature>
<feature type="region of interest" description="Disordered" evidence="4">
    <location>
        <begin position="208"/>
        <end position="236"/>
    </location>
</feature>
<dbReference type="Pfam" id="PF02731">
    <property type="entry name" value="SKIP_SNW"/>
    <property type="match status" value="1"/>
</dbReference>
<feature type="region of interest" description="Disordered" evidence="4">
    <location>
        <begin position="495"/>
        <end position="549"/>
    </location>
</feature>